<comment type="caution">
    <text evidence="1">The sequence shown here is derived from an EMBL/GenBank/DDBJ whole genome shotgun (WGS) entry which is preliminary data.</text>
</comment>
<gene>
    <name evidence="1" type="ORF">SO802_023415</name>
</gene>
<dbReference type="Proteomes" id="UP001459277">
    <property type="component" value="Unassembled WGS sequence"/>
</dbReference>
<dbReference type="AlphaFoldDB" id="A0AAW2C851"/>
<accession>A0AAW2C851</accession>
<sequence>MCDKDHCVLRTSFFTRNFGRRFSGCQHLSLDSDQACKFFRWLDKGPCPRGRATTPIVWERFKRLAAEAEAAKNERDNA</sequence>
<protein>
    <recommendedName>
        <fullName evidence="3">Zinc finger GRF-type domain-containing protein</fullName>
    </recommendedName>
</protein>
<name>A0AAW2C851_9ROSI</name>
<evidence type="ECO:0000313" key="1">
    <source>
        <dbReference type="EMBL" id="KAK9993712.1"/>
    </source>
</evidence>
<evidence type="ECO:0008006" key="3">
    <source>
        <dbReference type="Google" id="ProtNLM"/>
    </source>
</evidence>
<reference evidence="1 2" key="1">
    <citation type="submission" date="2024-01" db="EMBL/GenBank/DDBJ databases">
        <title>A telomere-to-telomere, gap-free genome of sweet tea (Lithocarpus litseifolius).</title>
        <authorList>
            <person name="Zhou J."/>
        </authorList>
    </citation>
    <scope>NUCLEOTIDE SEQUENCE [LARGE SCALE GENOMIC DNA]</scope>
    <source>
        <strain evidence="1">Zhou-2022a</strain>
        <tissue evidence="1">Leaf</tissue>
    </source>
</reference>
<keyword evidence="2" id="KW-1185">Reference proteome</keyword>
<evidence type="ECO:0000313" key="2">
    <source>
        <dbReference type="Proteomes" id="UP001459277"/>
    </source>
</evidence>
<organism evidence="1 2">
    <name type="scientific">Lithocarpus litseifolius</name>
    <dbReference type="NCBI Taxonomy" id="425828"/>
    <lineage>
        <taxon>Eukaryota</taxon>
        <taxon>Viridiplantae</taxon>
        <taxon>Streptophyta</taxon>
        <taxon>Embryophyta</taxon>
        <taxon>Tracheophyta</taxon>
        <taxon>Spermatophyta</taxon>
        <taxon>Magnoliopsida</taxon>
        <taxon>eudicotyledons</taxon>
        <taxon>Gunneridae</taxon>
        <taxon>Pentapetalae</taxon>
        <taxon>rosids</taxon>
        <taxon>fabids</taxon>
        <taxon>Fagales</taxon>
        <taxon>Fagaceae</taxon>
        <taxon>Lithocarpus</taxon>
    </lineage>
</organism>
<proteinExistence type="predicted"/>
<dbReference type="EMBL" id="JAZDWU010000008">
    <property type="protein sequence ID" value="KAK9993712.1"/>
    <property type="molecule type" value="Genomic_DNA"/>
</dbReference>